<feature type="domain" description="Fe2OG dioxygenase" evidence="2">
    <location>
        <begin position="159"/>
        <end position="266"/>
    </location>
</feature>
<accession>A0AA39NHW5</accession>
<dbReference type="GO" id="GO:0046872">
    <property type="term" value="F:metal ion binding"/>
    <property type="evidence" value="ECO:0007669"/>
    <property type="project" value="UniProtKB-KW"/>
</dbReference>
<dbReference type="GeneID" id="85354998"/>
<dbReference type="PANTHER" id="PTHR33099">
    <property type="entry name" value="FE2OG DIOXYGENASE DOMAIN-CONTAINING PROTEIN"/>
    <property type="match status" value="1"/>
</dbReference>
<comment type="similarity">
    <text evidence="1">Belongs to the iron/ascorbate-dependent oxidoreductase family.</text>
</comment>
<reference evidence="3" key="1">
    <citation type="submission" date="2023-06" db="EMBL/GenBank/DDBJ databases">
        <authorList>
            <consortium name="Lawrence Berkeley National Laboratory"/>
            <person name="Ahrendt S."/>
            <person name="Sahu N."/>
            <person name="Indic B."/>
            <person name="Wong-Bajracharya J."/>
            <person name="Merenyi Z."/>
            <person name="Ke H.-M."/>
            <person name="Monk M."/>
            <person name="Kocsube S."/>
            <person name="Drula E."/>
            <person name="Lipzen A."/>
            <person name="Balint B."/>
            <person name="Henrissat B."/>
            <person name="Andreopoulos B."/>
            <person name="Martin F.M."/>
            <person name="Harder C.B."/>
            <person name="Rigling D."/>
            <person name="Ford K.L."/>
            <person name="Foster G.D."/>
            <person name="Pangilinan J."/>
            <person name="Papanicolaou A."/>
            <person name="Barry K."/>
            <person name="LaButti K."/>
            <person name="Viragh M."/>
            <person name="Koriabine M."/>
            <person name="Yan M."/>
            <person name="Riley R."/>
            <person name="Champramary S."/>
            <person name="Plett K.L."/>
            <person name="Tsai I.J."/>
            <person name="Slot J."/>
            <person name="Sipos G."/>
            <person name="Plett J."/>
            <person name="Nagy L.G."/>
            <person name="Grigoriev I.V."/>
        </authorList>
    </citation>
    <scope>NUCLEOTIDE SEQUENCE</scope>
    <source>
        <strain evidence="3">CCBAS 213</strain>
    </source>
</reference>
<keyword evidence="1" id="KW-0408">Iron</keyword>
<evidence type="ECO:0000313" key="3">
    <source>
        <dbReference type="EMBL" id="KAK0465932.1"/>
    </source>
</evidence>
<dbReference type="Gene3D" id="2.60.120.620">
    <property type="entry name" value="q2cbj1_9rhob like domain"/>
    <property type="match status" value="1"/>
</dbReference>
<protein>
    <recommendedName>
        <fullName evidence="2">Fe2OG dioxygenase domain-containing protein</fullName>
    </recommendedName>
</protein>
<dbReference type="PANTHER" id="PTHR33099:SF11">
    <property type="entry name" value="FE2OG DIOXYGENASE DOMAIN-CONTAINING PROTEIN"/>
    <property type="match status" value="1"/>
</dbReference>
<dbReference type="PROSITE" id="PS51471">
    <property type="entry name" value="FE2OG_OXY"/>
    <property type="match status" value="1"/>
</dbReference>
<proteinExistence type="inferred from homology"/>
<keyword evidence="1" id="KW-0479">Metal-binding</keyword>
<dbReference type="InterPro" id="IPR044862">
    <property type="entry name" value="Pro_4_hyd_alph_FE2OG_OXY"/>
</dbReference>
<organism evidence="3 4">
    <name type="scientific">Armillaria tabescens</name>
    <name type="common">Ringless honey mushroom</name>
    <name type="synonym">Agaricus tabescens</name>
    <dbReference type="NCBI Taxonomy" id="1929756"/>
    <lineage>
        <taxon>Eukaryota</taxon>
        <taxon>Fungi</taxon>
        <taxon>Dikarya</taxon>
        <taxon>Basidiomycota</taxon>
        <taxon>Agaricomycotina</taxon>
        <taxon>Agaricomycetes</taxon>
        <taxon>Agaricomycetidae</taxon>
        <taxon>Agaricales</taxon>
        <taxon>Marasmiineae</taxon>
        <taxon>Physalacriaceae</taxon>
        <taxon>Desarmillaria</taxon>
    </lineage>
</organism>
<evidence type="ECO:0000313" key="4">
    <source>
        <dbReference type="Proteomes" id="UP001175211"/>
    </source>
</evidence>
<evidence type="ECO:0000256" key="1">
    <source>
        <dbReference type="RuleBase" id="RU003682"/>
    </source>
</evidence>
<dbReference type="InterPro" id="IPR005123">
    <property type="entry name" value="Oxoglu/Fe-dep_dioxygenase_dom"/>
</dbReference>
<keyword evidence="1" id="KW-0560">Oxidoreductase</keyword>
<dbReference type="Proteomes" id="UP001175211">
    <property type="component" value="Unassembled WGS sequence"/>
</dbReference>
<dbReference type="GO" id="GO:0016491">
    <property type="term" value="F:oxidoreductase activity"/>
    <property type="evidence" value="ECO:0007669"/>
    <property type="project" value="UniProtKB-KW"/>
</dbReference>
<dbReference type="EMBL" id="JAUEPS010000004">
    <property type="protein sequence ID" value="KAK0465932.1"/>
    <property type="molecule type" value="Genomic_DNA"/>
</dbReference>
<gene>
    <name evidence="3" type="ORF">EV420DRAFT_1508864</name>
</gene>
<dbReference type="RefSeq" id="XP_060336759.1">
    <property type="nucleotide sequence ID" value="XM_060471450.1"/>
</dbReference>
<dbReference type="AlphaFoldDB" id="A0AA39NHW5"/>
<sequence>MAAPSEHRAVALAKKHEDYHRLSIEYQRRFESSPVEGNRTKIPVKQQTPITSALDKIQTYPFVSFTLGPSETKYNLVDPDAEWDDTSSFGELTAPDVGAILEASQPSSFGKGDQTVYDTNYRNGREIPADAVKFREGYEEKLSSKIKRVLCSTLFIGKTVKLVFYKLALYEKGGHFNWHRDSTHGDNHHGTVLVALNTSWEGGRFHLCHNGAETHFDMHPVIEKDPQTRTTTSISLRVVAFYTDVEHKVETVTEGVRLVLQYDVFIQQEDEYPEYQYLRIPNSQLFTEHFEPVADAQGPKIFYPAALKDLSDAISDAHERGTGEVSIPLRHLYRQASIRPEYLKGVDAVVYENLSQTFKVSLLPILLLETVFGDGGVMTAVVKYDGESSRNERLFQPVRRRYRNENDSDTASEGEQGQNLSKRISEFHMSGCTDLLQISKEDYQDHAGNEPQNGSASYFGGGMFICAKDSME</sequence>
<evidence type="ECO:0000259" key="2">
    <source>
        <dbReference type="PROSITE" id="PS51471"/>
    </source>
</evidence>
<keyword evidence="4" id="KW-1185">Reference proteome</keyword>
<comment type="caution">
    <text evidence="3">The sequence shown here is derived from an EMBL/GenBank/DDBJ whole genome shotgun (WGS) entry which is preliminary data.</text>
</comment>
<name>A0AA39NHW5_ARMTA</name>
<dbReference type="Pfam" id="PF13640">
    <property type="entry name" value="2OG-FeII_Oxy_3"/>
    <property type="match status" value="1"/>
</dbReference>